<name>A0ACB8YVI8_CICIN</name>
<evidence type="ECO:0000313" key="2">
    <source>
        <dbReference type="Proteomes" id="UP001055811"/>
    </source>
</evidence>
<organism evidence="1 2">
    <name type="scientific">Cichorium intybus</name>
    <name type="common">Chicory</name>
    <dbReference type="NCBI Taxonomy" id="13427"/>
    <lineage>
        <taxon>Eukaryota</taxon>
        <taxon>Viridiplantae</taxon>
        <taxon>Streptophyta</taxon>
        <taxon>Embryophyta</taxon>
        <taxon>Tracheophyta</taxon>
        <taxon>Spermatophyta</taxon>
        <taxon>Magnoliopsida</taxon>
        <taxon>eudicotyledons</taxon>
        <taxon>Gunneridae</taxon>
        <taxon>Pentapetalae</taxon>
        <taxon>asterids</taxon>
        <taxon>campanulids</taxon>
        <taxon>Asterales</taxon>
        <taxon>Asteraceae</taxon>
        <taxon>Cichorioideae</taxon>
        <taxon>Cichorieae</taxon>
        <taxon>Cichoriinae</taxon>
        <taxon>Cichorium</taxon>
    </lineage>
</organism>
<comment type="caution">
    <text evidence="1">The sequence shown here is derived from an EMBL/GenBank/DDBJ whole genome shotgun (WGS) entry which is preliminary data.</text>
</comment>
<keyword evidence="2" id="KW-1185">Reference proteome</keyword>
<sequence length="451" mass="50389">MTSSVRRISECFIKPLYDLPPDAKQPIHFTPFELVFLNANYSQKGLLFQKPPPPENGDFSITAFLDDLRHSLSATLTHFYPLAARLATKKEENPPSYIIYLDPENSPGAKFVYATVDITVAEVVTSIDVPLVVHSFFDLNTAINHDGHTLPLLSIQVTELVDGIFIGGSVNHVVADGTSFWNFMAAWSEIFRSKQQDSYSISRSPVFKRSALEGCDDQIINLSYTHQNQFMERFQSPQFKERFFHFSSASVSRLKAKANAECNMHKISSLQAVSALLWRCITRVRSPPRDTQTACKLACSNRHRLKPPLSDDYFGNPVQMVGGTASVEELMSHGLGWAAFRLHEAVRSHDHTVVEKWVRSWSRTPTINKMSGVFDPNTINIGSSPRFDMYGCEFGLGKAVVARSGCANKADGKITMFPGRDGGGSIDVEVCLLPKYMAEIEYDKEFISALK</sequence>
<proteinExistence type="predicted"/>
<reference evidence="1 2" key="2">
    <citation type="journal article" date="2022" name="Mol. Ecol. Resour.">
        <title>The genomes of chicory, endive, great burdock and yacon provide insights into Asteraceae paleo-polyploidization history and plant inulin production.</title>
        <authorList>
            <person name="Fan W."/>
            <person name="Wang S."/>
            <person name="Wang H."/>
            <person name="Wang A."/>
            <person name="Jiang F."/>
            <person name="Liu H."/>
            <person name="Zhao H."/>
            <person name="Xu D."/>
            <person name="Zhang Y."/>
        </authorList>
    </citation>
    <scope>NUCLEOTIDE SEQUENCE [LARGE SCALE GENOMIC DNA]</scope>
    <source>
        <strain evidence="2">cv. Punajuju</strain>
        <tissue evidence="1">Leaves</tissue>
    </source>
</reference>
<dbReference type="EMBL" id="CM042017">
    <property type="protein sequence ID" value="KAI3688974.1"/>
    <property type="molecule type" value="Genomic_DNA"/>
</dbReference>
<dbReference type="Proteomes" id="UP001055811">
    <property type="component" value="Linkage Group LG09"/>
</dbReference>
<gene>
    <name evidence="1" type="ORF">L2E82_46920</name>
</gene>
<reference evidence="2" key="1">
    <citation type="journal article" date="2022" name="Mol. Ecol. Resour.">
        <title>The genomes of chicory, endive, great burdock and yacon provide insights into Asteraceae palaeo-polyploidization history and plant inulin production.</title>
        <authorList>
            <person name="Fan W."/>
            <person name="Wang S."/>
            <person name="Wang H."/>
            <person name="Wang A."/>
            <person name="Jiang F."/>
            <person name="Liu H."/>
            <person name="Zhao H."/>
            <person name="Xu D."/>
            <person name="Zhang Y."/>
        </authorList>
    </citation>
    <scope>NUCLEOTIDE SEQUENCE [LARGE SCALE GENOMIC DNA]</scope>
    <source>
        <strain evidence="2">cv. Punajuju</strain>
    </source>
</reference>
<accession>A0ACB8YVI8</accession>
<evidence type="ECO:0000313" key="1">
    <source>
        <dbReference type="EMBL" id="KAI3688974.1"/>
    </source>
</evidence>
<protein>
    <submittedName>
        <fullName evidence="1">Uncharacterized protein</fullName>
    </submittedName>
</protein>